<comment type="caution">
    <text evidence="11">The sequence shown here is derived from an EMBL/GenBank/DDBJ whole genome shotgun (WGS) entry which is preliminary data.</text>
</comment>
<feature type="compositionally biased region" description="Polar residues" evidence="9">
    <location>
        <begin position="159"/>
        <end position="204"/>
    </location>
</feature>
<feature type="region of interest" description="Disordered" evidence="9">
    <location>
        <begin position="112"/>
        <end position="223"/>
    </location>
</feature>
<dbReference type="PANTHER" id="PTHR45832:SF8">
    <property type="entry name" value="PROTEIN KINASE DOMAIN-CONTAINING PROTEIN"/>
    <property type="match status" value="1"/>
</dbReference>
<dbReference type="InterPro" id="IPR017441">
    <property type="entry name" value="Protein_kinase_ATP_BS"/>
</dbReference>
<keyword evidence="4" id="KW-0479">Metal-binding</keyword>
<feature type="compositionally biased region" description="Low complexity" evidence="9">
    <location>
        <begin position="146"/>
        <end position="158"/>
    </location>
</feature>
<dbReference type="Pfam" id="PF00786">
    <property type="entry name" value="PBD"/>
    <property type="match status" value="1"/>
</dbReference>
<keyword evidence="7" id="KW-0460">Magnesium</keyword>
<feature type="region of interest" description="Disordered" evidence="9">
    <location>
        <begin position="541"/>
        <end position="563"/>
    </location>
</feature>
<keyword evidence="12" id="KW-1185">Reference proteome</keyword>
<accession>A0A4E0RB72</accession>
<evidence type="ECO:0000256" key="6">
    <source>
        <dbReference type="ARBA" id="ARBA00022840"/>
    </source>
</evidence>
<keyword evidence="5 8" id="KW-0547">Nucleotide-binding</keyword>
<evidence type="ECO:0000259" key="10">
    <source>
        <dbReference type="PROSITE" id="PS50011"/>
    </source>
</evidence>
<feature type="region of interest" description="Disordered" evidence="9">
    <location>
        <begin position="61"/>
        <end position="85"/>
    </location>
</feature>
<feature type="binding site" evidence="8">
    <location>
        <position position="676"/>
    </location>
    <ligand>
        <name>ATP</name>
        <dbReference type="ChEBI" id="CHEBI:30616"/>
    </ligand>
</feature>
<evidence type="ECO:0000256" key="1">
    <source>
        <dbReference type="ARBA" id="ARBA00001946"/>
    </source>
</evidence>
<dbReference type="Gene3D" id="1.10.510.10">
    <property type="entry name" value="Transferase(Phosphotransferase) domain 1"/>
    <property type="match status" value="1"/>
</dbReference>
<evidence type="ECO:0000256" key="4">
    <source>
        <dbReference type="ARBA" id="ARBA00022723"/>
    </source>
</evidence>
<dbReference type="EC" id="2.7.11.1" evidence="2"/>
<dbReference type="GO" id="GO:0004674">
    <property type="term" value="F:protein serine/threonine kinase activity"/>
    <property type="evidence" value="ECO:0007669"/>
    <property type="project" value="UniProtKB-EC"/>
</dbReference>
<evidence type="ECO:0000256" key="2">
    <source>
        <dbReference type="ARBA" id="ARBA00012513"/>
    </source>
</evidence>
<evidence type="ECO:0000313" key="11">
    <source>
        <dbReference type="EMBL" id="THD24783.1"/>
    </source>
</evidence>
<name>A0A4E0RB72_FASHE</name>
<feature type="compositionally biased region" description="Polar residues" evidence="9">
    <location>
        <begin position="303"/>
        <end position="324"/>
    </location>
</feature>
<comment type="cofactor">
    <cofactor evidence="1">
        <name>Mg(2+)</name>
        <dbReference type="ChEBI" id="CHEBI:18420"/>
    </cofactor>
</comment>
<evidence type="ECO:0000256" key="3">
    <source>
        <dbReference type="ARBA" id="ARBA00022679"/>
    </source>
</evidence>
<dbReference type="SMART" id="SM00285">
    <property type="entry name" value="PBD"/>
    <property type="match status" value="1"/>
</dbReference>
<feature type="region of interest" description="Disordered" evidence="9">
    <location>
        <begin position="303"/>
        <end position="338"/>
    </location>
</feature>
<dbReference type="FunFam" id="1.10.510.10:FF:000768">
    <property type="entry name" value="Non-specific serine/threonine protein kinase"/>
    <property type="match status" value="1"/>
</dbReference>
<dbReference type="GO" id="GO:0046872">
    <property type="term" value="F:metal ion binding"/>
    <property type="evidence" value="ECO:0007669"/>
    <property type="project" value="UniProtKB-KW"/>
</dbReference>
<dbReference type="PROSITE" id="PS00107">
    <property type="entry name" value="PROTEIN_KINASE_ATP"/>
    <property type="match status" value="1"/>
</dbReference>
<dbReference type="GO" id="GO:0005524">
    <property type="term" value="F:ATP binding"/>
    <property type="evidence" value="ECO:0007669"/>
    <property type="project" value="UniProtKB-UniRule"/>
</dbReference>
<dbReference type="InterPro" id="IPR051931">
    <property type="entry name" value="PAK3-like"/>
</dbReference>
<keyword evidence="6 8" id="KW-0067">ATP-binding</keyword>
<keyword evidence="3" id="KW-0808">Transferase</keyword>
<dbReference type="EMBL" id="JXXN02001433">
    <property type="protein sequence ID" value="THD24783.1"/>
    <property type="molecule type" value="Genomic_DNA"/>
</dbReference>
<evidence type="ECO:0000256" key="7">
    <source>
        <dbReference type="ARBA" id="ARBA00022842"/>
    </source>
</evidence>
<dbReference type="InterPro" id="IPR036936">
    <property type="entry name" value="CRIB_dom_sf"/>
</dbReference>
<proteinExistence type="predicted"/>
<dbReference type="Proteomes" id="UP000230066">
    <property type="component" value="Unassembled WGS sequence"/>
</dbReference>
<dbReference type="Gene3D" id="3.90.810.10">
    <property type="entry name" value="CRIB domain"/>
    <property type="match status" value="1"/>
</dbReference>
<dbReference type="Gene3D" id="3.30.200.20">
    <property type="entry name" value="Phosphorylase Kinase, domain 1"/>
    <property type="match status" value="1"/>
</dbReference>
<feature type="compositionally biased region" description="Polar residues" evidence="9">
    <location>
        <begin position="541"/>
        <end position="555"/>
    </location>
</feature>
<dbReference type="SUPFAM" id="SSF56112">
    <property type="entry name" value="Protein kinase-like (PK-like)"/>
    <property type="match status" value="1"/>
</dbReference>
<dbReference type="Pfam" id="PF00069">
    <property type="entry name" value="Pkinase"/>
    <property type="match status" value="1"/>
</dbReference>
<dbReference type="PANTHER" id="PTHR45832">
    <property type="entry name" value="SERINE/THREONINE-PROTEIN KINASE SAMKA-RELATED-RELATED"/>
    <property type="match status" value="1"/>
</dbReference>
<evidence type="ECO:0000256" key="5">
    <source>
        <dbReference type="ARBA" id="ARBA00022741"/>
    </source>
</evidence>
<feature type="compositionally biased region" description="Basic residues" evidence="9">
    <location>
        <begin position="114"/>
        <end position="126"/>
    </location>
</feature>
<dbReference type="SMR" id="A0A4E0RB72"/>
<gene>
    <name evidence="11" type="ORF">D915_004414</name>
</gene>
<reference evidence="11" key="1">
    <citation type="submission" date="2019-03" db="EMBL/GenBank/DDBJ databases">
        <title>Improved annotation for the trematode Fasciola hepatica.</title>
        <authorList>
            <person name="Choi Y.-J."/>
            <person name="Martin J."/>
            <person name="Mitreva M."/>
        </authorList>
    </citation>
    <scope>NUCLEOTIDE SEQUENCE [LARGE SCALE GENOMIC DNA]</scope>
</reference>
<protein>
    <recommendedName>
        <fullName evidence="2">non-specific serine/threonine protein kinase</fullName>
        <ecNumber evidence="2">2.7.11.1</ecNumber>
    </recommendedName>
</protein>
<dbReference type="InterPro" id="IPR000719">
    <property type="entry name" value="Prot_kinase_dom"/>
</dbReference>
<dbReference type="InterPro" id="IPR000095">
    <property type="entry name" value="CRIB_dom"/>
</dbReference>
<evidence type="ECO:0000313" key="12">
    <source>
        <dbReference type="Proteomes" id="UP000230066"/>
    </source>
</evidence>
<dbReference type="AlphaFoldDB" id="A0A4E0RB72"/>
<dbReference type="InterPro" id="IPR011009">
    <property type="entry name" value="Kinase-like_dom_sf"/>
</dbReference>
<organism evidence="11 12">
    <name type="scientific">Fasciola hepatica</name>
    <name type="common">Liver fluke</name>
    <dbReference type="NCBI Taxonomy" id="6192"/>
    <lineage>
        <taxon>Eukaryota</taxon>
        <taxon>Metazoa</taxon>
        <taxon>Spiralia</taxon>
        <taxon>Lophotrochozoa</taxon>
        <taxon>Platyhelminthes</taxon>
        <taxon>Trematoda</taxon>
        <taxon>Digenea</taxon>
        <taxon>Plagiorchiida</taxon>
        <taxon>Echinostomata</taxon>
        <taxon>Echinostomatoidea</taxon>
        <taxon>Fasciolidae</taxon>
        <taxon>Fasciola</taxon>
    </lineage>
</organism>
<dbReference type="PROSITE" id="PS50011">
    <property type="entry name" value="PROTEIN_KINASE_DOM"/>
    <property type="match status" value="1"/>
</dbReference>
<feature type="compositionally biased region" description="Low complexity" evidence="9">
    <location>
        <begin position="205"/>
        <end position="223"/>
    </location>
</feature>
<evidence type="ECO:0000256" key="9">
    <source>
        <dbReference type="SAM" id="MobiDB-lite"/>
    </source>
</evidence>
<feature type="domain" description="Protein kinase" evidence="10">
    <location>
        <begin position="647"/>
        <end position="898"/>
    </location>
</feature>
<dbReference type="FunFam" id="3.30.200.20:FF:000705">
    <property type="entry name" value="Non-specific serine/threonine protein kinase"/>
    <property type="match status" value="1"/>
</dbReference>
<sequence length="917" mass="102615">MAATPKARSKGVKVNITAPLGFEHRVHTRYDPVQGEYVGLPIQWKSVVSHGIEDKGVIQSEKVKRSKRKASPECHWNNAHGPHELRRSASVIHSKSKPLEAHENGVHTQLHVNSRSRHPSAGHHSHRYPESYATMPTRVTSSGTRSQSHQPSPTHHSSAFTTRGSRAPLTAQTYDRLNSQTTSPRNWSQTNENTLPRSTRISDNAASASSPSGLGGPTSQSPGFVEIVHHTREASRNRDISVKNHRTISSYRSESLKRGQTGAHIGLSASQVRARSRQELINQPEVSGYTKRVDMSDISFEVQPNRQKTSSNGIYENSACFQSSPPNNPRYRDPPNGRLPLREPKVLDDNLIPSGRITAPPGINQHDGMDATEEMVRPMKTVIDDAPEHIQASEFRLPFRSPRHRDHPCTGRDGPTAELCTNHETVSSHGDKSAQESRRVKLKRSNTDYNLFRLKQLEWPNQLSTSHTVSRFRGLDLVSSQELPTVGGTANSSKDQYVLCETNGRSGSLGHLRAGITSSPPSALPSRSAPIPMFTATLQRPVQASTGTQHSSSGSLRKPHRNEMGSAYYGQTTATKRMPPPLLEYQFQEEPNYPLFYGNRERFQLHTDNSPDLSYLRPYQAHHRLSSEQFRNALAKVVSPGDPRGDLEELGPIGEGSTGIVCLMRYRSTNHYVAVKRMNIFKQQRRELLFNEVMIMRSYPHPNIVEMFASHLIKDELWVVMEYLEGGALTRIVARTLMSEQQMATVCRAVLKALAFLHDHGIIHRDVKSDSILLSITGRVKLSDFGFCAQITPDTPRRRSLVGTPYWMSPEVISRKPYGTAVDVWSMGVLLIEMVDGEPTYFNEPPLRVMRRIQEEAVPHLANPHKSSRRLNSFLGLMLVREPSCRATAAQLLLHPFIQLGSSYECLLPLLSFIPRS</sequence>
<evidence type="ECO:0000256" key="8">
    <source>
        <dbReference type="PROSITE-ProRule" id="PRU10141"/>
    </source>
</evidence>